<evidence type="ECO:0000313" key="2">
    <source>
        <dbReference type="EMBL" id="QDT60418.1"/>
    </source>
</evidence>
<dbReference type="AlphaFoldDB" id="A0A517SWB3"/>
<name>A0A517SWB3_9BACT</name>
<protein>
    <submittedName>
        <fullName evidence="2">Uncharacterized protein</fullName>
    </submittedName>
</protein>
<proteinExistence type="predicted"/>
<gene>
    <name evidence="2" type="ORF">SV7mr_29400</name>
</gene>
<accession>A0A517SWB3</accession>
<evidence type="ECO:0000256" key="1">
    <source>
        <dbReference type="SAM" id="MobiDB-lite"/>
    </source>
</evidence>
<organism evidence="2 3">
    <name type="scientific">Stieleria bergensis</name>
    <dbReference type="NCBI Taxonomy" id="2528025"/>
    <lineage>
        <taxon>Bacteria</taxon>
        <taxon>Pseudomonadati</taxon>
        <taxon>Planctomycetota</taxon>
        <taxon>Planctomycetia</taxon>
        <taxon>Pirellulales</taxon>
        <taxon>Pirellulaceae</taxon>
        <taxon>Stieleria</taxon>
    </lineage>
</organism>
<reference evidence="2 3" key="1">
    <citation type="submission" date="2019-02" db="EMBL/GenBank/DDBJ databases">
        <title>Deep-cultivation of Planctomycetes and their phenomic and genomic characterization uncovers novel biology.</title>
        <authorList>
            <person name="Wiegand S."/>
            <person name="Jogler M."/>
            <person name="Boedeker C."/>
            <person name="Pinto D."/>
            <person name="Vollmers J."/>
            <person name="Rivas-Marin E."/>
            <person name="Kohn T."/>
            <person name="Peeters S.H."/>
            <person name="Heuer A."/>
            <person name="Rast P."/>
            <person name="Oberbeckmann S."/>
            <person name="Bunk B."/>
            <person name="Jeske O."/>
            <person name="Meyerdierks A."/>
            <person name="Storesund J.E."/>
            <person name="Kallscheuer N."/>
            <person name="Luecker S."/>
            <person name="Lage O.M."/>
            <person name="Pohl T."/>
            <person name="Merkel B.J."/>
            <person name="Hornburger P."/>
            <person name="Mueller R.-W."/>
            <person name="Bruemmer F."/>
            <person name="Labrenz M."/>
            <person name="Spormann A.M."/>
            <person name="Op den Camp H."/>
            <person name="Overmann J."/>
            <person name="Amann R."/>
            <person name="Jetten M.S.M."/>
            <person name="Mascher T."/>
            <person name="Medema M.H."/>
            <person name="Devos D.P."/>
            <person name="Kaster A.-K."/>
            <person name="Ovreas L."/>
            <person name="Rohde M."/>
            <person name="Galperin M.Y."/>
            <person name="Jogler C."/>
        </authorList>
    </citation>
    <scope>NUCLEOTIDE SEQUENCE [LARGE SCALE GENOMIC DNA]</scope>
    <source>
        <strain evidence="2 3">SV_7m_r</strain>
    </source>
</reference>
<feature type="compositionally biased region" description="Low complexity" evidence="1">
    <location>
        <begin position="51"/>
        <end position="60"/>
    </location>
</feature>
<evidence type="ECO:0000313" key="3">
    <source>
        <dbReference type="Proteomes" id="UP000315003"/>
    </source>
</evidence>
<dbReference type="Proteomes" id="UP000315003">
    <property type="component" value="Chromosome"/>
</dbReference>
<sequence>MLIITRYKAAPIEKKMRGADEQRWSNLAALLCITASGLKRCQLDHDPQPSQPESQPLSQQGFGQRMVTGT</sequence>
<feature type="region of interest" description="Disordered" evidence="1">
    <location>
        <begin position="42"/>
        <end position="70"/>
    </location>
</feature>
<keyword evidence="3" id="KW-1185">Reference proteome</keyword>
<dbReference type="EMBL" id="CP036272">
    <property type="protein sequence ID" value="QDT60418.1"/>
    <property type="molecule type" value="Genomic_DNA"/>
</dbReference>